<reference evidence="1" key="1">
    <citation type="submission" date="2014-11" db="EMBL/GenBank/DDBJ databases">
        <authorList>
            <person name="Amaro Gonzalez C."/>
        </authorList>
    </citation>
    <scope>NUCLEOTIDE SEQUENCE</scope>
</reference>
<accession>A0A0E9Q0K4</accession>
<organism evidence="1">
    <name type="scientific">Anguilla anguilla</name>
    <name type="common">European freshwater eel</name>
    <name type="synonym">Muraena anguilla</name>
    <dbReference type="NCBI Taxonomy" id="7936"/>
    <lineage>
        <taxon>Eukaryota</taxon>
        <taxon>Metazoa</taxon>
        <taxon>Chordata</taxon>
        <taxon>Craniata</taxon>
        <taxon>Vertebrata</taxon>
        <taxon>Euteleostomi</taxon>
        <taxon>Actinopterygii</taxon>
        <taxon>Neopterygii</taxon>
        <taxon>Teleostei</taxon>
        <taxon>Anguilliformes</taxon>
        <taxon>Anguillidae</taxon>
        <taxon>Anguilla</taxon>
    </lineage>
</organism>
<protein>
    <submittedName>
        <fullName evidence="1">Uncharacterized protein</fullName>
    </submittedName>
</protein>
<reference evidence="1" key="2">
    <citation type="journal article" date="2015" name="Fish Shellfish Immunol.">
        <title>Early steps in the European eel (Anguilla anguilla)-Vibrio vulnificus interaction in the gills: Role of the RtxA13 toxin.</title>
        <authorList>
            <person name="Callol A."/>
            <person name="Pajuelo D."/>
            <person name="Ebbesson L."/>
            <person name="Teles M."/>
            <person name="MacKenzie S."/>
            <person name="Amaro C."/>
        </authorList>
    </citation>
    <scope>NUCLEOTIDE SEQUENCE</scope>
</reference>
<dbReference type="AlphaFoldDB" id="A0A0E9Q0K4"/>
<evidence type="ECO:0000313" key="1">
    <source>
        <dbReference type="EMBL" id="JAH10052.1"/>
    </source>
</evidence>
<sequence>MKLLVPRGTFSPQYAVSGISEN</sequence>
<name>A0A0E9Q0K4_ANGAN</name>
<proteinExistence type="predicted"/>
<dbReference type="EMBL" id="GBXM01098525">
    <property type="protein sequence ID" value="JAH10052.1"/>
    <property type="molecule type" value="Transcribed_RNA"/>
</dbReference>